<comment type="caution">
    <text evidence="12">Lacks conserved residue(s) required for the propagation of feature annotation.</text>
</comment>
<gene>
    <name evidence="12" type="primary">cas9</name>
    <name evidence="15" type="ORF">KL86APRO_10109</name>
</gene>
<name>A0A212IVR1_9PROT</name>
<dbReference type="InterPro" id="IPR028629">
    <property type="entry name" value="Cas9"/>
</dbReference>
<keyword evidence="2 12" id="KW-0540">Nuclease</keyword>
<evidence type="ECO:0000256" key="6">
    <source>
        <dbReference type="ARBA" id="ARBA00022842"/>
    </source>
</evidence>
<keyword evidence="9 12" id="KW-0238">DNA-binding</keyword>
<evidence type="ECO:0000259" key="14">
    <source>
        <dbReference type="PROSITE" id="PS51749"/>
    </source>
</evidence>
<feature type="compositionally biased region" description="Basic and acidic residues" evidence="13">
    <location>
        <begin position="529"/>
        <end position="548"/>
    </location>
</feature>
<evidence type="ECO:0000256" key="3">
    <source>
        <dbReference type="ARBA" id="ARBA00022723"/>
    </source>
</evidence>
<organism evidence="15">
    <name type="scientific">uncultured Alphaproteobacteria bacterium</name>
    <dbReference type="NCBI Taxonomy" id="91750"/>
    <lineage>
        <taxon>Bacteria</taxon>
        <taxon>Pseudomonadati</taxon>
        <taxon>Pseudomonadota</taxon>
        <taxon>Alphaproteobacteria</taxon>
        <taxon>environmental samples</taxon>
    </lineage>
</organism>
<dbReference type="EC" id="3.1.-.-" evidence="12"/>
<dbReference type="GO" id="GO:0003723">
    <property type="term" value="F:RNA binding"/>
    <property type="evidence" value="ECO:0007669"/>
    <property type="project" value="UniProtKB-UniRule"/>
</dbReference>
<evidence type="ECO:0000256" key="4">
    <source>
        <dbReference type="ARBA" id="ARBA00022759"/>
    </source>
</evidence>
<dbReference type="Pfam" id="PF13395">
    <property type="entry name" value="HNH_4"/>
    <property type="match status" value="1"/>
</dbReference>
<dbReference type="GO" id="GO:0046872">
    <property type="term" value="F:metal ion binding"/>
    <property type="evidence" value="ECO:0007669"/>
    <property type="project" value="UniProtKB-UniRule"/>
</dbReference>
<comment type="similarity">
    <text evidence="12">Belongs to the CRISPR-associated Cas9 family.</text>
</comment>
<sequence length="1033" mass="117309">MQERVFGFDIGTTSIGFAVIDYDPDQQTGHIQGLGVRIFPEARDPDGTPLNQQRRAKRMMRRQLRRRKQRRRSLNEALLAAGLLPQFDQDKASEWSRVMLADPYDLRSRGLTEPLTAHELGRAFYHLAKRRHFNGRDLEETENEEADEKEARTNRESTLAALKRENVTLGTWLATRPDGVKRRGVHADRQTVVAEFEALWTAQAPHHPVLRDESFKEMITDAVFFQRPVFWRTSTLGHCRFMPDEPLCAKGSWLSQQRRMLEKLNNLAVAGGNLRPLDAEERAAILAKLQTQGGMTWSGVRAALKPLFSMRGEKGAEKGLKFNLELGGDKGLLGNKVEADLARVFGDDWPTHPHKQAIREAAYDLLGGADYGHTTDDKRVVILSKAERRKRRDAAAQIFIDEFGATPEQAAKLRELSFQPGWEPFSIAALRAFLPKLEEGIRMGELLSGPAYDDWRDKTFPHRDRPSGEILDLLPSPKEEEEQRRIANLRNSTVVRVQNELRKVVNNLIRVYGKPGRIRVELARQVGKSKREREEEQKRNRKNEAERKKAEIALRSQGITEPSRDDIEKWRLWQECGSCDPYSGQRIGFDDLFRNDLFQVEHIFPQSKSFDDGFRNKTLCHRDWNLLKNNRTPFEAFGHTDEWADMNDRMWRNVREGRMSKGKAIRFCRDEKLDNDFTSRQLNDTGYAARQAVALLKRLWPDLGPEAPVMVQAVSGRVTAQLRRLWGLNNILSDNGEKTRGDHRHHAVDALAVACAHPGMTQQLSRFWQDADNPSARRPRLLPPWPTIRAEADKAVGEIVVSHRVRKKVSGPLHKETTYGDTGEDIKTKTGVYRQFVTRKKVEALKSGELNDIRDEEVRRIVQEWVASHGGDPKKAFATYPHLGSNGPEIRKVRLTTKQQLKLMAPVSTGYADLGANHHIAIYRKPDGKAGFEVVSLYEATRRLARHEPVVRRDCGEGSAFVMSLAPGEALEFPNGEGFWIVQGVWANGQVVLEHANDACHATTTRPAPSVLLKKAARKVSLDPIGRVRPASD</sequence>
<dbReference type="AlphaFoldDB" id="A0A212IVR1"/>
<keyword evidence="7 12" id="KW-0694">RNA-binding</keyword>
<keyword evidence="6" id="KW-0460">Magnesium</keyword>
<dbReference type="GO" id="GO:0004519">
    <property type="term" value="F:endonuclease activity"/>
    <property type="evidence" value="ECO:0007669"/>
    <property type="project" value="UniProtKB-UniRule"/>
</dbReference>
<feature type="compositionally biased region" description="Basic and acidic residues" evidence="13">
    <location>
        <begin position="454"/>
        <end position="467"/>
    </location>
</feature>
<comment type="subunit">
    <text evidence="11 12">Monomer. Binds crRNA and tracrRNA.</text>
</comment>
<evidence type="ECO:0000256" key="13">
    <source>
        <dbReference type="SAM" id="MobiDB-lite"/>
    </source>
</evidence>
<proteinExistence type="inferred from homology"/>
<evidence type="ECO:0000256" key="8">
    <source>
        <dbReference type="ARBA" id="ARBA00023118"/>
    </source>
</evidence>
<dbReference type="InterPro" id="IPR036397">
    <property type="entry name" value="RNaseH_sf"/>
</dbReference>
<evidence type="ECO:0000256" key="11">
    <source>
        <dbReference type="ARBA" id="ARBA00046380"/>
    </source>
</evidence>
<dbReference type="GO" id="GO:0003677">
    <property type="term" value="F:DNA binding"/>
    <property type="evidence" value="ECO:0007669"/>
    <property type="project" value="UniProtKB-UniRule"/>
</dbReference>
<keyword evidence="10" id="KW-0464">Manganese</keyword>
<accession>A0A212IVR1</accession>
<keyword evidence="3" id="KW-0479">Metal-binding</keyword>
<protein>
    <recommendedName>
        <fullName evidence="12">CRISPR-associated endonuclease Cas9</fullName>
        <ecNumber evidence="12">3.1.-.-</ecNumber>
    </recommendedName>
</protein>
<feature type="region of interest" description="Disordered" evidence="13">
    <location>
        <begin position="527"/>
        <end position="548"/>
    </location>
</feature>
<keyword evidence="4 12" id="KW-0255">Endonuclease</keyword>
<dbReference type="EMBL" id="FLUO01000001">
    <property type="protein sequence ID" value="SBV91301.1"/>
    <property type="molecule type" value="Genomic_DNA"/>
</dbReference>
<dbReference type="PROSITE" id="PS51749">
    <property type="entry name" value="HNH_CAS9"/>
    <property type="match status" value="1"/>
</dbReference>
<evidence type="ECO:0000313" key="15">
    <source>
        <dbReference type="EMBL" id="SBV91301.1"/>
    </source>
</evidence>
<feature type="active site" description="For RuvC-like nuclease domain" evidence="12">
    <location>
        <position position="9"/>
    </location>
</feature>
<comment type="cofactor">
    <cofactor evidence="1">
        <name>Mg(2+)</name>
        <dbReference type="ChEBI" id="CHEBI:18420"/>
    </cofactor>
</comment>
<reference evidence="15" key="1">
    <citation type="submission" date="2016-04" db="EMBL/GenBank/DDBJ databases">
        <authorList>
            <person name="Evans L.H."/>
            <person name="Alamgir A."/>
            <person name="Owens N."/>
            <person name="Weber N.D."/>
            <person name="Virtaneva K."/>
            <person name="Barbian K."/>
            <person name="Babar A."/>
            <person name="Rosenke K."/>
        </authorList>
    </citation>
    <scope>NUCLEOTIDE SEQUENCE</scope>
    <source>
        <strain evidence="15">86</strain>
    </source>
</reference>
<keyword evidence="5 12" id="KW-0378">Hydrolase</keyword>
<comment type="function">
    <text evidence="12">CRISPR (clustered regularly interspaced short palindromic repeat) is an adaptive immune system that provides protection against mobile genetic elements (viruses, transposable elements and conjugative plasmids). CRISPR clusters contain spacers, sequences complementary to antecedent mobile elements, and target invading nucleic acids. CRISPR clusters are transcribed and processed into CRISPR RNA (crRNA). In type II CRISPR systems correct processing of pre-crRNA requires a trans-encoded small RNA (tracrRNA), endogenous ribonuclease 3 (rnc) and this protein. The tracrRNA serves as a guide for ribonuclease 3-aided processing of pre-crRNA. Subsequently Cas9/crRNA/tracrRNA endonucleolytically cleaves linear or circular dsDNA target complementary to the spacer; Cas9 is inactive in the absence of the 2 guide RNAs (gRNA). Cas9 recognizes the protospacer adjacent motif (PAM) in the CRISPR repeat sequences to help distinguish self versus nonself, as targets within the bacterial CRISPR locus do not have PAMs. PAM recognition is also required for catalytic activity.</text>
</comment>
<feature type="domain" description="HNH Cas9-type" evidence="14">
    <location>
        <begin position="529"/>
        <end position="692"/>
    </location>
</feature>
<dbReference type="Pfam" id="PF18541">
    <property type="entry name" value="RuvC_III"/>
    <property type="match status" value="1"/>
</dbReference>
<dbReference type="GO" id="GO:0051607">
    <property type="term" value="P:defense response to virus"/>
    <property type="evidence" value="ECO:0007669"/>
    <property type="project" value="UniProtKB-UniRule"/>
</dbReference>
<evidence type="ECO:0000256" key="7">
    <source>
        <dbReference type="ARBA" id="ARBA00022884"/>
    </source>
</evidence>
<evidence type="ECO:0000256" key="2">
    <source>
        <dbReference type="ARBA" id="ARBA00022722"/>
    </source>
</evidence>
<evidence type="ECO:0000256" key="10">
    <source>
        <dbReference type="ARBA" id="ARBA00023211"/>
    </source>
</evidence>
<evidence type="ECO:0000256" key="9">
    <source>
        <dbReference type="ARBA" id="ARBA00023125"/>
    </source>
</evidence>
<dbReference type="GO" id="GO:0016787">
    <property type="term" value="F:hydrolase activity"/>
    <property type="evidence" value="ECO:0007669"/>
    <property type="project" value="UniProtKB-KW"/>
</dbReference>
<dbReference type="NCBIfam" id="TIGR01865">
    <property type="entry name" value="cas_Csn1"/>
    <property type="match status" value="1"/>
</dbReference>
<keyword evidence="8 12" id="KW-0051">Antiviral defense</keyword>
<dbReference type="GO" id="GO:0043571">
    <property type="term" value="P:maintenance of CRISPR repeat elements"/>
    <property type="evidence" value="ECO:0007669"/>
    <property type="project" value="UniProtKB-UniRule"/>
</dbReference>
<evidence type="ECO:0000256" key="1">
    <source>
        <dbReference type="ARBA" id="ARBA00001946"/>
    </source>
</evidence>
<dbReference type="InterPro" id="IPR041383">
    <property type="entry name" value="RuvC_III"/>
</dbReference>
<dbReference type="InterPro" id="IPR003615">
    <property type="entry name" value="HNH_nuc"/>
</dbReference>
<evidence type="ECO:0000256" key="5">
    <source>
        <dbReference type="ARBA" id="ARBA00022801"/>
    </source>
</evidence>
<dbReference type="HAMAP" id="MF_01480">
    <property type="entry name" value="Cas9"/>
    <property type="match status" value="1"/>
</dbReference>
<comment type="domain">
    <text evidence="12">Has 2 endonuclease domains. The discontinuous RuvC-like domain cleaves the target DNA noncomplementary to crRNA while the HNH nuclease domain cleaves the target DNA complementary to crRNA.</text>
</comment>
<feature type="region of interest" description="Disordered" evidence="13">
    <location>
        <begin position="454"/>
        <end position="477"/>
    </location>
</feature>
<feature type="region of interest" description="Disordered" evidence="13">
    <location>
        <begin position="136"/>
        <end position="155"/>
    </location>
</feature>
<evidence type="ECO:0000256" key="12">
    <source>
        <dbReference type="HAMAP-Rule" id="MF_01480"/>
    </source>
</evidence>
<dbReference type="InterPro" id="IPR033114">
    <property type="entry name" value="HNH_CAS9"/>
</dbReference>
<feature type="active site" description="Proton acceptor for HNH nuclease domain" evidence="12">
    <location>
        <position position="602"/>
    </location>
</feature>
<dbReference type="Gene3D" id="3.30.420.10">
    <property type="entry name" value="Ribonuclease H-like superfamily/Ribonuclease H"/>
    <property type="match status" value="3"/>
</dbReference>
<feature type="compositionally biased region" description="Acidic residues" evidence="13">
    <location>
        <begin position="139"/>
        <end position="148"/>
    </location>
</feature>